<dbReference type="GO" id="GO:0007031">
    <property type="term" value="P:peroxisome organization"/>
    <property type="evidence" value="ECO:0007669"/>
    <property type="project" value="TreeGrafter"/>
</dbReference>
<dbReference type="EMBL" id="HBUE01351228">
    <property type="protein sequence ID" value="CAG6603398.1"/>
    <property type="molecule type" value="Transcribed_RNA"/>
</dbReference>
<dbReference type="GO" id="GO:0140359">
    <property type="term" value="F:ABC-type transporter activity"/>
    <property type="evidence" value="ECO:0007669"/>
    <property type="project" value="InterPro"/>
</dbReference>
<dbReference type="PANTHER" id="PTHR11384:SF67">
    <property type="entry name" value="ATP-BINDING CASSETTE SUB-FAMILY D MEMBER 1"/>
    <property type="match status" value="1"/>
</dbReference>
<dbReference type="InterPro" id="IPR011527">
    <property type="entry name" value="ABC1_TM_dom"/>
</dbReference>
<dbReference type="SUPFAM" id="SSF52540">
    <property type="entry name" value="P-loop containing nucleoside triphosphate hydrolases"/>
    <property type="match status" value="1"/>
</dbReference>
<dbReference type="InterPro" id="IPR036640">
    <property type="entry name" value="ABC1_TM_sf"/>
</dbReference>
<protein>
    <submittedName>
        <fullName evidence="11">ATP-binding cassette sub-family D member 2</fullName>
    </submittedName>
</protein>
<dbReference type="InterPro" id="IPR003593">
    <property type="entry name" value="AAA+_ATPase"/>
</dbReference>
<dbReference type="GO" id="GO:0005324">
    <property type="term" value="F:long-chain fatty acid transmembrane transporter activity"/>
    <property type="evidence" value="ECO:0007669"/>
    <property type="project" value="TreeGrafter"/>
</dbReference>
<feature type="domain" description="ABC transmembrane type-1" evidence="10">
    <location>
        <begin position="131"/>
        <end position="368"/>
    </location>
</feature>
<dbReference type="CDD" id="cd03223">
    <property type="entry name" value="ABCD_peroxisomal_ALDP"/>
    <property type="match status" value="1"/>
</dbReference>
<dbReference type="PANTHER" id="PTHR11384">
    <property type="entry name" value="ATP-BINDING CASSETTE, SUB-FAMILY D MEMBER"/>
    <property type="match status" value="1"/>
</dbReference>
<evidence type="ECO:0000256" key="2">
    <source>
        <dbReference type="ARBA" id="ARBA00022448"/>
    </source>
</evidence>
<dbReference type="GO" id="GO:0016887">
    <property type="term" value="F:ATP hydrolysis activity"/>
    <property type="evidence" value="ECO:0007669"/>
    <property type="project" value="InterPro"/>
</dbReference>
<evidence type="ECO:0000256" key="7">
    <source>
        <dbReference type="ARBA" id="ARBA00023136"/>
    </source>
</evidence>
<dbReference type="InterPro" id="IPR050835">
    <property type="entry name" value="ABC_transporter_sub-D"/>
</dbReference>
<dbReference type="InterPro" id="IPR017871">
    <property type="entry name" value="ABC_transporter-like_CS"/>
</dbReference>
<evidence type="ECO:0000259" key="9">
    <source>
        <dbReference type="PROSITE" id="PS50893"/>
    </source>
</evidence>
<dbReference type="InterPro" id="IPR027417">
    <property type="entry name" value="P-loop_NTPase"/>
</dbReference>
<keyword evidence="3 8" id="KW-0812">Transmembrane</keyword>
<accession>A0A8D8PJD9</accession>
<dbReference type="PROSITE" id="PS00211">
    <property type="entry name" value="ABC_TRANSPORTER_1"/>
    <property type="match status" value="1"/>
</dbReference>
<keyword evidence="7 8" id="KW-0472">Membrane</keyword>
<feature type="domain" description="ABC transporter" evidence="9">
    <location>
        <begin position="504"/>
        <end position="744"/>
    </location>
</feature>
<keyword evidence="5 11" id="KW-0067">ATP-binding</keyword>
<reference evidence="11" key="1">
    <citation type="submission" date="2021-05" db="EMBL/GenBank/DDBJ databases">
        <authorList>
            <person name="Alioto T."/>
            <person name="Alioto T."/>
            <person name="Gomez Garrido J."/>
        </authorList>
    </citation>
    <scope>NUCLEOTIDE SEQUENCE</scope>
</reference>
<evidence type="ECO:0000256" key="8">
    <source>
        <dbReference type="SAM" id="Phobius"/>
    </source>
</evidence>
<comment type="similarity">
    <text evidence="1">Belongs to the ABC transporter superfamily. ABCD family. Peroxisomal fatty acyl CoA transporter (TC 3.A.1.203) subfamily.</text>
</comment>
<dbReference type="EMBL" id="HBUE01244126">
    <property type="protein sequence ID" value="CAG6551104.1"/>
    <property type="molecule type" value="Transcribed_RNA"/>
</dbReference>
<feature type="transmembrane region" description="Helical" evidence="8">
    <location>
        <begin position="126"/>
        <end position="146"/>
    </location>
</feature>
<dbReference type="PROSITE" id="PS50893">
    <property type="entry name" value="ABC_TRANSPORTER_2"/>
    <property type="match status" value="1"/>
</dbReference>
<organism evidence="11">
    <name type="scientific">Culex pipiens</name>
    <name type="common">House mosquito</name>
    <dbReference type="NCBI Taxonomy" id="7175"/>
    <lineage>
        <taxon>Eukaryota</taxon>
        <taxon>Metazoa</taxon>
        <taxon>Ecdysozoa</taxon>
        <taxon>Arthropoda</taxon>
        <taxon>Hexapoda</taxon>
        <taxon>Insecta</taxon>
        <taxon>Pterygota</taxon>
        <taxon>Neoptera</taxon>
        <taxon>Endopterygota</taxon>
        <taxon>Diptera</taxon>
        <taxon>Nematocera</taxon>
        <taxon>Culicoidea</taxon>
        <taxon>Culicidae</taxon>
        <taxon>Culicinae</taxon>
        <taxon>Culicini</taxon>
        <taxon>Culex</taxon>
        <taxon>Culex</taxon>
    </lineage>
</organism>
<dbReference type="Pfam" id="PF06472">
    <property type="entry name" value="ABC_membrane_2"/>
    <property type="match status" value="1"/>
</dbReference>
<evidence type="ECO:0000313" key="11">
    <source>
        <dbReference type="EMBL" id="CAG6603398.1"/>
    </source>
</evidence>
<dbReference type="GO" id="GO:0042760">
    <property type="term" value="P:very long-chain fatty acid catabolic process"/>
    <property type="evidence" value="ECO:0007669"/>
    <property type="project" value="TreeGrafter"/>
</dbReference>
<sequence>MPTVISKFARKSFDKLEELGYSKVAVSKGLVSTALLAYCLKLSYPYIKQQLSANETKCDNGQLNRNENNNLTKADVEDPEEKIEKIIIEKKQRRRKQPGLNLEFILQLRTLIQIMVPRVLCEETGLLAVHTLCLISRTFLSIYVAAMEGAIVKYIVRKDVKNFVLMLLKWFGIAIPATFINSMIRYLENKLALAFRTRLVNHAYKLYFKNQTYYKVSNLDGRIENADHRLTDDISTFSSSVAHLYSHLTKPCFDLMLIGIAMARSSRKMKANIVMGPALATIVIGTTAHIMRVVSPKFGQLVSEEANRNGYLRHVHSKIITNAEEIAFYGGHKVEHAQLQDAYSRLVNQMNSIFTQKLWFIMLEQFFMKYVWSGTGMVMVSLPILTTTGLPNGPHDRSNTIRSNTEHGVSERTQYFTTARNLLLSGADAIERLMSSYKEIVALAGYTSRVAGMLEVFDEVSRGVYQKTVITADRNVAGILEFKNDQPIAKGMIVCSDNESDMTISLENVPVVTPNCDIVVSSLTLTIMPGMHLLITGPNGCGKSSLFRILSGLWPIYGGTLCIPKPAQGKPCMFYIPQRPYMSCGSLRDQIIYPDTRKDMLNKNITECQLREIMRMVALEHIIDRDSFDEIRDWKDTLSGGEKQRMAMARLFYHKPHYALLDECTSAVSVDVESSIYETAKSMGITLLTITHRPTLWYENEMFFLSTVHHISAVFLFSGNSTPTYWNSTARVAGSLNPWLRMPNKRFLNRDRACTKITNHSRTRRKHLPRQRPQCDFRIVHNGISM</sequence>
<name>A0A8D8PJD9_CULPI</name>
<dbReference type="InterPro" id="IPR003439">
    <property type="entry name" value="ABC_transporter-like_ATP-bd"/>
</dbReference>
<keyword evidence="2" id="KW-0813">Transport</keyword>
<evidence type="ECO:0000256" key="1">
    <source>
        <dbReference type="ARBA" id="ARBA00008575"/>
    </source>
</evidence>
<evidence type="ECO:0000256" key="4">
    <source>
        <dbReference type="ARBA" id="ARBA00022741"/>
    </source>
</evidence>
<evidence type="ECO:0000256" key="6">
    <source>
        <dbReference type="ARBA" id="ARBA00022989"/>
    </source>
</evidence>
<dbReference type="SUPFAM" id="SSF90123">
    <property type="entry name" value="ABC transporter transmembrane region"/>
    <property type="match status" value="1"/>
</dbReference>
<dbReference type="SMART" id="SM00382">
    <property type="entry name" value="AAA"/>
    <property type="match status" value="1"/>
</dbReference>
<dbReference type="GO" id="GO:0005778">
    <property type="term" value="C:peroxisomal membrane"/>
    <property type="evidence" value="ECO:0007669"/>
    <property type="project" value="TreeGrafter"/>
</dbReference>
<dbReference type="PROSITE" id="PS50929">
    <property type="entry name" value="ABC_TM1F"/>
    <property type="match status" value="1"/>
</dbReference>
<keyword evidence="4" id="KW-0547">Nucleotide-binding</keyword>
<dbReference type="GO" id="GO:0015910">
    <property type="term" value="P:long-chain fatty acid import into peroxisome"/>
    <property type="evidence" value="ECO:0007669"/>
    <property type="project" value="TreeGrafter"/>
</dbReference>
<dbReference type="Gene3D" id="1.20.1560.10">
    <property type="entry name" value="ABC transporter type 1, transmembrane domain"/>
    <property type="match status" value="1"/>
</dbReference>
<dbReference type="AlphaFoldDB" id="A0A8D8PJD9"/>
<dbReference type="GO" id="GO:0006635">
    <property type="term" value="P:fatty acid beta-oxidation"/>
    <property type="evidence" value="ECO:0007669"/>
    <property type="project" value="TreeGrafter"/>
</dbReference>
<feature type="transmembrane region" description="Helical" evidence="8">
    <location>
        <begin position="167"/>
        <end position="187"/>
    </location>
</feature>
<dbReference type="Pfam" id="PF00005">
    <property type="entry name" value="ABC_tran"/>
    <property type="match status" value="1"/>
</dbReference>
<evidence type="ECO:0000256" key="5">
    <source>
        <dbReference type="ARBA" id="ARBA00022840"/>
    </source>
</evidence>
<dbReference type="Gene3D" id="3.40.50.300">
    <property type="entry name" value="P-loop containing nucleotide triphosphate hydrolases"/>
    <property type="match status" value="1"/>
</dbReference>
<dbReference type="GO" id="GO:0005524">
    <property type="term" value="F:ATP binding"/>
    <property type="evidence" value="ECO:0007669"/>
    <property type="project" value="UniProtKB-KW"/>
</dbReference>
<evidence type="ECO:0000259" key="10">
    <source>
        <dbReference type="PROSITE" id="PS50929"/>
    </source>
</evidence>
<keyword evidence="6 8" id="KW-1133">Transmembrane helix</keyword>
<proteinExistence type="inferred from homology"/>
<evidence type="ECO:0000256" key="3">
    <source>
        <dbReference type="ARBA" id="ARBA00022692"/>
    </source>
</evidence>